<dbReference type="EMBL" id="BFAD01000011">
    <property type="protein sequence ID" value="GBE87428.1"/>
    <property type="molecule type" value="Genomic_DNA"/>
</dbReference>
<name>A0A401GZ38_9APHY</name>
<gene>
    <name evidence="1" type="ORF">SCP_1101040</name>
</gene>
<dbReference type="InParanoid" id="A0A401GZ38"/>
<dbReference type="STRING" id="139825.A0A401GZ38"/>
<dbReference type="Proteomes" id="UP000287166">
    <property type="component" value="Unassembled WGS sequence"/>
</dbReference>
<proteinExistence type="predicted"/>
<sequence>MVYLNFNTQITAKFGVVIENWPLPKFCCPGDVGSHTELEVLFGSWESGRMRFRSMPDEEWMQWLERRSQQVTTEAGNDQEDTVQDANTVQEADTVQTSSELAVHATPVDSPSNVILPPPTGQNMVAASSVTLPANDHSPETYANKRPQQADVTDGASQCKRAKTGAPFTDFVNVISAPDGSGLVVPKKTRKLHSDKGVKRGPRVKKKMAGVVENVSPSTTEDTVPSIMCG</sequence>
<dbReference type="OrthoDB" id="3267359at2759"/>
<evidence type="ECO:0000313" key="2">
    <source>
        <dbReference type="Proteomes" id="UP000287166"/>
    </source>
</evidence>
<dbReference type="GeneID" id="38784345"/>
<keyword evidence="2" id="KW-1185">Reference proteome</keyword>
<reference evidence="1 2" key="1">
    <citation type="journal article" date="2018" name="Sci. Rep.">
        <title>Genome sequence of the cauliflower mushroom Sparassis crispa (Hanabiratake) and its association with beneficial usage.</title>
        <authorList>
            <person name="Kiyama R."/>
            <person name="Furutani Y."/>
            <person name="Kawaguchi K."/>
            <person name="Nakanishi T."/>
        </authorList>
    </citation>
    <scope>NUCLEOTIDE SEQUENCE [LARGE SCALE GENOMIC DNA]</scope>
</reference>
<protein>
    <submittedName>
        <fullName evidence="1">Uncharacterized protein</fullName>
    </submittedName>
</protein>
<evidence type="ECO:0000313" key="1">
    <source>
        <dbReference type="EMBL" id="GBE87428.1"/>
    </source>
</evidence>
<accession>A0A401GZ38</accession>
<dbReference type="AlphaFoldDB" id="A0A401GZ38"/>
<comment type="caution">
    <text evidence="1">The sequence shown here is derived from an EMBL/GenBank/DDBJ whole genome shotgun (WGS) entry which is preliminary data.</text>
</comment>
<organism evidence="1 2">
    <name type="scientific">Sparassis crispa</name>
    <dbReference type="NCBI Taxonomy" id="139825"/>
    <lineage>
        <taxon>Eukaryota</taxon>
        <taxon>Fungi</taxon>
        <taxon>Dikarya</taxon>
        <taxon>Basidiomycota</taxon>
        <taxon>Agaricomycotina</taxon>
        <taxon>Agaricomycetes</taxon>
        <taxon>Polyporales</taxon>
        <taxon>Sparassidaceae</taxon>
        <taxon>Sparassis</taxon>
    </lineage>
</organism>
<dbReference type="RefSeq" id="XP_027618341.1">
    <property type="nucleotide sequence ID" value="XM_027762540.1"/>
</dbReference>